<evidence type="ECO:0000256" key="2">
    <source>
        <dbReference type="ARBA" id="ARBA00022692"/>
    </source>
</evidence>
<evidence type="ECO:0000256" key="5">
    <source>
        <dbReference type="SAM" id="Phobius"/>
    </source>
</evidence>
<dbReference type="SUPFAM" id="SSF103473">
    <property type="entry name" value="MFS general substrate transporter"/>
    <property type="match status" value="2"/>
</dbReference>
<evidence type="ECO:0000256" key="1">
    <source>
        <dbReference type="ARBA" id="ARBA00004141"/>
    </source>
</evidence>
<gene>
    <name evidence="6" type="ORF">LSH36_32g10016</name>
</gene>
<reference evidence="6" key="1">
    <citation type="journal article" date="2023" name="Mol. Biol. Evol.">
        <title>Third-Generation Sequencing Reveals the Adaptive Role of the Epigenome in Three Deep-Sea Polychaetes.</title>
        <authorList>
            <person name="Perez M."/>
            <person name="Aroh O."/>
            <person name="Sun Y."/>
            <person name="Lan Y."/>
            <person name="Juniper S.K."/>
            <person name="Young C.R."/>
            <person name="Angers B."/>
            <person name="Qian P.Y."/>
        </authorList>
    </citation>
    <scope>NUCLEOTIDE SEQUENCE</scope>
    <source>
        <strain evidence="6">P08H-3</strain>
    </source>
</reference>
<dbReference type="GO" id="GO:0016020">
    <property type="term" value="C:membrane"/>
    <property type="evidence" value="ECO:0007669"/>
    <property type="project" value="UniProtKB-SubCell"/>
</dbReference>
<organism evidence="6 7">
    <name type="scientific">Paralvinella palmiformis</name>
    <dbReference type="NCBI Taxonomy" id="53620"/>
    <lineage>
        <taxon>Eukaryota</taxon>
        <taxon>Metazoa</taxon>
        <taxon>Spiralia</taxon>
        <taxon>Lophotrochozoa</taxon>
        <taxon>Annelida</taxon>
        <taxon>Polychaeta</taxon>
        <taxon>Sedentaria</taxon>
        <taxon>Canalipalpata</taxon>
        <taxon>Terebellida</taxon>
        <taxon>Terebelliformia</taxon>
        <taxon>Alvinellidae</taxon>
        <taxon>Paralvinella</taxon>
    </lineage>
</organism>
<keyword evidence="2 5" id="KW-0812">Transmembrane</keyword>
<name>A0AAD9K900_9ANNE</name>
<feature type="transmembrane region" description="Helical" evidence="5">
    <location>
        <begin position="393"/>
        <end position="417"/>
    </location>
</feature>
<dbReference type="EMBL" id="JAODUP010000032">
    <property type="protein sequence ID" value="KAK2167069.1"/>
    <property type="molecule type" value="Genomic_DNA"/>
</dbReference>
<evidence type="ECO:0000256" key="3">
    <source>
        <dbReference type="ARBA" id="ARBA00022989"/>
    </source>
</evidence>
<feature type="transmembrane region" description="Helical" evidence="5">
    <location>
        <begin position="141"/>
        <end position="160"/>
    </location>
</feature>
<evidence type="ECO:0008006" key="8">
    <source>
        <dbReference type="Google" id="ProtNLM"/>
    </source>
</evidence>
<feature type="transmembrane region" description="Helical" evidence="5">
    <location>
        <begin position="169"/>
        <end position="185"/>
    </location>
</feature>
<keyword evidence="4 5" id="KW-0472">Membrane</keyword>
<feature type="transmembrane region" description="Helical" evidence="5">
    <location>
        <begin position="229"/>
        <end position="249"/>
    </location>
</feature>
<comment type="subcellular location">
    <subcellularLocation>
        <location evidence="1">Membrane</location>
        <topology evidence="1">Multi-pass membrane protein</topology>
    </subcellularLocation>
</comment>
<proteinExistence type="predicted"/>
<dbReference type="InterPro" id="IPR005828">
    <property type="entry name" value="MFS_sugar_transport-like"/>
</dbReference>
<dbReference type="PANTHER" id="PTHR24064">
    <property type="entry name" value="SOLUTE CARRIER FAMILY 22 MEMBER"/>
    <property type="match status" value="1"/>
</dbReference>
<keyword evidence="3 5" id="KW-1133">Transmembrane helix</keyword>
<dbReference type="GO" id="GO:0022857">
    <property type="term" value="F:transmembrane transporter activity"/>
    <property type="evidence" value="ECO:0007669"/>
    <property type="project" value="InterPro"/>
</dbReference>
<feature type="transmembrane region" description="Helical" evidence="5">
    <location>
        <begin position="255"/>
        <end position="273"/>
    </location>
</feature>
<dbReference type="Gene3D" id="1.20.1250.20">
    <property type="entry name" value="MFS general substrate transporter like domains"/>
    <property type="match status" value="2"/>
</dbReference>
<sequence length="468" mass="52474">MVNFDTFLDVIGPFGRYQKIHTITLYLVIIPSGIQNLLNIYLLATPEHWCDVRELANLSVQEQIQLTAPLTQSYANDIDASCMIRDFNYSEVYLAFVRNESYNVNISELRQCSNWQYDYSVYGTTGVTKWNLVCSNASLPAMAQSIYMFGFLLGAFLIGYSSDRFGRKITLYGSVVGVIVFALLSCVQQNLWAHIILRMIAGVAACGCITVAFIIVMEMIGPTKRMIPGLSAQVFFALGYMIVSFVAYFARGFVLTNAILSALPIVFLCYWWTEPESARWLLAHGRVEEAKTIMKKMAKTNKVSIDADALVNEFKDEEIDLSTNRSDSSHRNDKHYTVLDIVRTPNMRKKSANILFNCAELFPTVVRTIGVGMGSMSARLGGLVAPFVTELKIFWLPLPTIIFGLFALVAGFLSFLLPETLGEKLPDTLEEGEAFGKDMKLLECYYARRRRSGRASAIDDQDGQQKCV</sequence>
<dbReference type="Pfam" id="PF00083">
    <property type="entry name" value="Sugar_tr"/>
    <property type="match status" value="1"/>
</dbReference>
<evidence type="ECO:0000313" key="6">
    <source>
        <dbReference type="EMBL" id="KAK2167069.1"/>
    </source>
</evidence>
<dbReference type="Proteomes" id="UP001208570">
    <property type="component" value="Unassembled WGS sequence"/>
</dbReference>
<dbReference type="InterPro" id="IPR036259">
    <property type="entry name" value="MFS_trans_sf"/>
</dbReference>
<protein>
    <recommendedName>
        <fullName evidence="8">Major facilitator superfamily (MFS) profile domain-containing protein</fullName>
    </recommendedName>
</protein>
<evidence type="ECO:0000313" key="7">
    <source>
        <dbReference type="Proteomes" id="UP001208570"/>
    </source>
</evidence>
<keyword evidence="7" id="KW-1185">Reference proteome</keyword>
<feature type="transmembrane region" description="Helical" evidence="5">
    <location>
        <begin position="191"/>
        <end position="217"/>
    </location>
</feature>
<comment type="caution">
    <text evidence="6">The sequence shown here is derived from an EMBL/GenBank/DDBJ whole genome shotgun (WGS) entry which is preliminary data.</text>
</comment>
<dbReference type="AlphaFoldDB" id="A0AAD9K900"/>
<accession>A0AAD9K900</accession>
<evidence type="ECO:0000256" key="4">
    <source>
        <dbReference type="ARBA" id="ARBA00023136"/>
    </source>
</evidence>